<dbReference type="GO" id="GO:0070973">
    <property type="term" value="P:protein localization to endoplasmic reticulum exit site"/>
    <property type="evidence" value="ECO:0007669"/>
    <property type="project" value="TreeGrafter"/>
</dbReference>
<reference evidence="2" key="1">
    <citation type="submission" date="2005-10" db="EMBL/GenBank/DDBJ databases">
        <authorList>
            <person name="Loftus B.J."/>
            <person name="Nene V.M."/>
            <person name="Hannick L.I."/>
            <person name="Bidwell S."/>
            <person name="Haas B."/>
            <person name="Amedeo P."/>
            <person name="Orvis J."/>
            <person name="Wortman J.R."/>
            <person name="White O.R."/>
            <person name="Salzberg S."/>
            <person name="Shumway M."/>
            <person name="Koo H."/>
            <person name="Zhao Y."/>
            <person name="Holmes M."/>
            <person name="Miller J."/>
            <person name="Schatz M."/>
            <person name="Pop M."/>
            <person name="Pai G."/>
            <person name="Utterback T."/>
            <person name="Rogers Y.-H."/>
            <person name="Kravitz S."/>
            <person name="Fraser C.M."/>
        </authorList>
    </citation>
    <scope>NUCLEOTIDE SEQUENCE</scope>
    <source>
        <strain evidence="2">Liverpool</strain>
    </source>
</reference>
<evidence type="ECO:0000256" key="1">
    <source>
        <dbReference type="SAM" id="MobiDB-lite"/>
    </source>
</evidence>
<feature type="region of interest" description="Disordered" evidence="1">
    <location>
        <begin position="1"/>
        <end position="75"/>
    </location>
</feature>
<dbReference type="HOGENOM" id="CLU_864847_0_0_1"/>
<dbReference type="PaxDb" id="7159-AAEL012885-PA"/>
<evidence type="ECO:0000313" key="3">
    <source>
        <dbReference type="Proteomes" id="UP000682892"/>
    </source>
</evidence>
<dbReference type="PANTHER" id="PTHR13402">
    <property type="entry name" value="RGPR-RELATED"/>
    <property type="match status" value="1"/>
</dbReference>
<accession>Q16KT3</accession>
<dbReference type="OMA" id="ETEAYKP"/>
<organism evidence="2 3">
    <name type="scientific">Aedes aegypti</name>
    <name type="common">Yellowfever mosquito</name>
    <name type="synonym">Culex aegypti</name>
    <dbReference type="NCBI Taxonomy" id="7159"/>
    <lineage>
        <taxon>Eukaryota</taxon>
        <taxon>Metazoa</taxon>
        <taxon>Ecdysozoa</taxon>
        <taxon>Arthropoda</taxon>
        <taxon>Hexapoda</taxon>
        <taxon>Insecta</taxon>
        <taxon>Pterygota</taxon>
        <taxon>Neoptera</taxon>
        <taxon>Endopterygota</taxon>
        <taxon>Diptera</taxon>
        <taxon>Nematocera</taxon>
        <taxon>Culicoidea</taxon>
        <taxon>Culicidae</taxon>
        <taxon>Culicinae</taxon>
        <taxon>Aedini</taxon>
        <taxon>Aedes</taxon>
        <taxon>Stegomyia</taxon>
    </lineage>
</organism>
<dbReference type="VEuPathDB" id="VectorBase:AAEL019420"/>
<protein>
    <submittedName>
        <fullName evidence="2">AAEL012885-PA</fullName>
    </submittedName>
</protein>
<feature type="compositionally biased region" description="Low complexity" evidence="1">
    <location>
        <begin position="30"/>
        <end position="53"/>
    </location>
</feature>
<reference evidence="2" key="2">
    <citation type="journal article" date="2007" name="Science">
        <title>Genome sequence of Aedes aegypti, a major arbovirus vector.</title>
        <authorList>
            <person name="Nene V."/>
            <person name="Wortman J.R."/>
            <person name="Lawson D."/>
            <person name="Haas B."/>
            <person name="Kodira C."/>
            <person name="Tu Z.J."/>
            <person name="Loftus B."/>
            <person name="Xi Z."/>
            <person name="Megy K."/>
            <person name="Grabherr M."/>
            <person name="Ren Q."/>
            <person name="Zdobnov E.M."/>
            <person name="Lobo N.F."/>
            <person name="Campbell K.S."/>
            <person name="Brown S.E."/>
            <person name="Bonaldo M.F."/>
            <person name="Zhu J."/>
            <person name="Sinkins S.P."/>
            <person name="Hogenkamp D.G."/>
            <person name="Amedeo P."/>
            <person name="Arensburger P."/>
            <person name="Atkinson P.W."/>
            <person name="Bidwell S."/>
            <person name="Biedler J."/>
            <person name="Birney E."/>
            <person name="Bruggner R.V."/>
            <person name="Costas J."/>
            <person name="Coy M.R."/>
            <person name="Crabtree J."/>
            <person name="Crawford M."/>
            <person name="Debruyn B."/>
            <person name="Decaprio D."/>
            <person name="Eiglmeier K."/>
            <person name="Eisenstadt E."/>
            <person name="El-Dorry H."/>
            <person name="Gelbart W.M."/>
            <person name="Gomes S.L."/>
            <person name="Hammond M."/>
            <person name="Hannick L.I."/>
            <person name="Hogan J.R."/>
            <person name="Holmes M.H."/>
            <person name="Jaffe D."/>
            <person name="Johnston J.S."/>
            <person name="Kennedy R.C."/>
            <person name="Koo H."/>
            <person name="Kravitz S."/>
            <person name="Kriventseva E.V."/>
            <person name="Kulp D."/>
            <person name="Labutti K."/>
            <person name="Lee E."/>
            <person name="Li S."/>
            <person name="Lovin D.D."/>
            <person name="Mao C."/>
            <person name="Mauceli E."/>
            <person name="Menck C.F."/>
            <person name="Miller J.R."/>
            <person name="Montgomery P."/>
            <person name="Mori A."/>
            <person name="Nascimento A.L."/>
            <person name="Naveira H.F."/>
            <person name="Nusbaum C."/>
            <person name="O'leary S."/>
            <person name="Orvis J."/>
            <person name="Pertea M."/>
            <person name="Quesneville H."/>
            <person name="Reidenbach K.R."/>
            <person name="Rogers Y.H."/>
            <person name="Roth C.W."/>
            <person name="Schneider J.R."/>
            <person name="Schatz M."/>
            <person name="Shumway M."/>
            <person name="Stanke M."/>
            <person name="Stinson E.O."/>
            <person name="Tubio J.M."/>
            <person name="Vanzee J.P."/>
            <person name="Verjovski-Almeida S."/>
            <person name="Werner D."/>
            <person name="White O."/>
            <person name="Wyder S."/>
            <person name="Zeng Q."/>
            <person name="Zhao Q."/>
            <person name="Zhao Y."/>
            <person name="Hill C.A."/>
            <person name="Raikhel A.S."/>
            <person name="Soares M.B."/>
            <person name="Knudson D.L."/>
            <person name="Lee N.H."/>
            <person name="Galagan J."/>
            <person name="Salzberg S.L."/>
            <person name="Paulsen I.T."/>
            <person name="Dimopoulos G."/>
            <person name="Collins F.H."/>
            <person name="Birren B."/>
            <person name="Fraser-Liggett C.M."/>
            <person name="Severson D.W."/>
        </authorList>
    </citation>
    <scope>NUCLEOTIDE SEQUENCE [LARGE SCALE GENOMIC DNA]</scope>
    <source>
        <strain evidence="2">Liverpool</strain>
    </source>
</reference>
<reference evidence="2" key="3">
    <citation type="submission" date="2012-09" db="EMBL/GenBank/DDBJ databases">
        <authorList>
            <consortium name="VectorBase"/>
        </authorList>
    </citation>
    <scope>NUCLEOTIDE SEQUENCE</scope>
    <source>
        <strain evidence="2">Liverpool</strain>
    </source>
</reference>
<proteinExistence type="predicted"/>
<dbReference type="eggNOG" id="KOG1913">
    <property type="taxonomic scope" value="Eukaryota"/>
</dbReference>
<feature type="compositionally biased region" description="Basic and acidic residues" evidence="1">
    <location>
        <begin position="54"/>
        <end position="65"/>
    </location>
</feature>
<feature type="region of interest" description="Disordered" evidence="1">
    <location>
        <begin position="262"/>
        <end position="294"/>
    </location>
</feature>
<dbReference type="GO" id="GO:0012507">
    <property type="term" value="C:ER to Golgi transport vesicle membrane"/>
    <property type="evidence" value="ECO:0007669"/>
    <property type="project" value="TreeGrafter"/>
</dbReference>
<dbReference type="PhylomeDB" id="Q16KT3"/>
<dbReference type="GO" id="GO:0070971">
    <property type="term" value="C:endoplasmic reticulum exit site"/>
    <property type="evidence" value="ECO:0007669"/>
    <property type="project" value="TreeGrafter"/>
</dbReference>
<dbReference type="STRING" id="7159.Q16KT3"/>
<dbReference type="PANTHER" id="PTHR13402:SF6">
    <property type="entry name" value="SECRETORY 16, ISOFORM I"/>
    <property type="match status" value="1"/>
</dbReference>
<dbReference type="AlphaFoldDB" id="Q16KT3"/>
<dbReference type="EMBL" id="CH477938">
    <property type="protein sequence ID" value="EAT34926.1"/>
    <property type="molecule type" value="Genomic_DNA"/>
</dbReference>
<gene>
    <name evidence="2" type="ORF">AaeL_AAEL012885</name>
</gene>
<name>Q16KT3_AEDAE</name>
<sequence>MPKPSISMPNAVSNRPGFDDDNASANASPQHQTQAHQQQSGQKGAGSSKAANDNGKKAAPGKDAKAGANAQSSGWFSWFKLKPKNQMILPDDKNPTIVWDPDKKRWVNTEGEDAGEEAFKPPPKMADLMPTPVGPPQAPAAVPNIPTPQPVAGFPPGQMPSGANYGPAASLHADPNGQPSVAQMQPTGGQVPAVANPKVGEPTKVPTLQSNMFKMQRNRTLKKSYVDVFNPSGAAPSRPAEPILAPAVPAMATPQGGFFIPGAAPVGGQPNDSAAEGMPSFYNPNQFPGGYQQQ</sequence>
<dbReference type="Proteomes" id="UP000682892">
    <property type="component" value="Unassembled WGS sequence"/>
</dbReference>
<dbReference type="GO" id="GO:0007030">
    <property type="term" value="P:Golgi organization"/>
    <property type="evidence" value="ECO:0007669"/>
    <property type="project" value="TreeGrafter"/>
</dbReference>
<feature type="compositionally biased region" description="Polar residues" evidence="1">
    <location>
        <begin position="282"/>
        <end position="294"/>
    </location>
</feature>
<evidence type="ECO:0000313" key="2">
    <source>
        <dbReference type="EMBL" id="EAT34926.1"/>
    </source>
</evidence>